<keyword evidence="3" id="KW-1185">Reference proteome</keyword>
<keyword evidence="1" id="KW-0472">Membrane</keyword>
<dbReference type="EMBL" id="ANOG01000270">
    <property type="protein sequence ID" value="EMI21195.1"/>
    <property type="molecule type" value="Genomic_DNA"/>
</dbReference>
<feature type="transmembrane region" description="Helical" evidence="1">
    <location>
        <begin position="6"/>
        <end position="24"/>
    </location>
</feature>
<dbReference type="AlphaFoldDB" id="M5RPH1"/>
<name>M5RPH1_9BACT</name>
<keyword evidence="1" id="KW-0812">Transmembrane</keyword>
<evidence type="ECO:0000313" key="2">
    <source>
        <dbReference type="EMBL" id="EMI21195.1"/>
    </source>
</evidence>
<proteinExistence type="predicted"/>
<gene>
    <name evidence="2" type="ORF">RMSM_01877</name>
</gene>
<evidence type="ECO:0008006" key="4">
    <source>
        <dbReference type="Google" id="ProtNLM"/>
    </source>
</evidence>
<protein>
    <recommendedName>
        <fullName evidence="4">FeoB-associated Cys-rich membrane protein</fullName>
    </recommendedName>
</protein>
<reference evidence="2 3" key="1">
    <citation type="journal article" date="2013" name="Mar. Genomics">
        <title>Expression of sulfatases in Rhodopirellula baltica and the diversity of sulfatases in the genus Rhodopirellula.</title>
        <authorList>
            <person name="Wegner C.E."/>
            <person name="Richter-Heitmann T."/>
            <person name="Klindworth A."/>
            <person name="Klockow C."/>
            <person name="Richter M."/>
            <person name="Achstetter T."/>
            <person name="Glockner F.O."/>
            <person name="Harder J."/>
        </authorList>
    </citation>
    <scope>NUCLEOTIDE SEQUENCE [LARGE SCALE GENOMIC DNA]</scope>
    <source>
        <strain evidence="2 3">SM1</strain>
    </source>
</reference>
<evidence type="ECO:0000313" key="3">
    <source>
        <dbReference type="Proteomes" id="UP000011991"/>
    </source>
</evidence>
<sequence>MDIVIDWQTVISICIVIAAALWLLRGMVATVRKGLGNNPADSVGCGNCPKNPATKAENNLVQLSRPKRDSR</sequence>
<keyword evidence="1" id="KW-1133">Transmembrane helix</keyword>
<comment type="caution">
    <text evidence="2">The sequence shown here is derived from an EMBL/GenBank/DDBJ whole genome shotgun (WGS) entry which is preliminary data.</text>
</comment>
<organism evidence="2 3">
    <name type="scientific">Rhodopirellula maiorica SM1</name>
    <dbReference type="NCBI Taxonomy" id="1265738"/>
    <lineage>
        <taxon>Bacteria</taxon>
        <taxon>Pseudomonadati</taxon>
        <taxon>Planctomycetota</taxon>
        <taxon>Planctomycetia</taxon>
        <taxon>Pirellulales</taxon>
        <taxon>Pirellulaceae</taxon>
        <taxon>Novipirellula</taxon>
    </lineage>
</organism>
<dbReference type="PATRIC" id="fig|1265738.3.peg.1869"/>
<evidence type="ECO:0000256" key="1">
    <source>
        <dbReference type="SAM" id="Phobius"/>
    </source>
</evidence>
<dbReference type="Proteomes" id="UP000011991">
    <property type="component" value="Unassembled WGS sequence"/>
</dbReference>
<accession>M5RPH1</accession>